<keyword evidence="1" id="KW-1133">Transmembrane helix</keyword>
<keyword evidence="1" id="KW-0812">Transmembrane</keyword>
<organism evidence="2 3">
    <name type="scientific">Strongyloides venezuelensis</name>
    <name type="common">Threadworm</name>
    <dbReference type="NCBI Taxonomy" id="75913"/>
    <lineage>
        <taxon>Eukaryota</taxon>
        <taxon>Metazoa</taxon>
        <taxon>Ecdysozoa</taxon>
        <taxon>Nematoda</taxon>
        <taxon>Chromadorea</taxon>
        <taxon>Rhabditida</taxon>
        <taxon>Tylenchina</taxon>
        <taxon>Panagrolaimomorpha</taxon>
        <taxon>Strongyloidoidea</taxon>
        <taxon>Strongyloididae</taxon>
        <taxon>Strongyloides</taxon>
    </lineage>
</organism>
<evidence type="ECO:0000313" key="2">
    <source>
        <dbReference type="Proteomes" id="UP000035680"/>
    </source>
</evidence>
<evidence type="ECO:0000256" key="1">
    <source>
        <dbReference type="SAM" id="Phobius"/>
    </source>
</evidence>
<dbReference type="Proteomes" id="UP000035680">
    <property type="component" value="Unassembled WGS sequence"/>
</dbReference>
<dbReference type="AlphaFoldDB" id="A0A0K0F8Y8"/>
<accession>A0A0K0F8Y8</accession>
<name>A0A0K0F8Y8_STRVS</name>
<reference evidence="3" key="2">
    <citation type="submission" date="2015-08" db="UniProtKB">
        <authorList>
            <consortium name="WormBaseParasite"/>
        </authorList>
    </citation>
    <scope>IDENTIFICATION</scope>
</reference>
<protein>
    <submittedName>
        <fullName evidence="3">Uncharacterized protein</fullName>
    </submittedName>
</protein>
<proteinExistence type="predicted"/>
<keyword evidence="2" id="KW-1185">Reference proteome</keyword>
<reference evidence="2" key="1">
    <citation type="submission" date="2014-07" db="EMBL/GenBank/DDBJ databases">
        <authorList>
            <person name="Martin A.A"/>
            <person name="De Silva N."/>
        </authorList>
    </citation>
    <scope>NUCLEOTIDE SEQUENCE</scope>
</reference>
<feature type="transmembrane region" description="Helical" evidence="1">
    <location>
        <begin position="6"/>
        <end position="27"/>
    </location>
</feature>
<dbReference type="WBParaSite" id="SVE_0528900.1">
    <property type="protein sequence ID" value="SVE_0528900.1"/>
    <property type="gene ID" value="SVE_0528900"/>
</dbReference>
<evidence type="ECO:0000313" key="3">
    <source>
        <dbReference type="WBParaSite" id="SVE_0528900.1"/>
    </source>
</evidence>
<sequence>MINVKLNFKIFILLCTCGILINCQLIFNPYAIKYSGYIKHPSIISSNIIPVTVPGHNGRTPFINNGFGFITQSAALLNGNNIVIPPKRVVTIPSYISPFPYFKKCGHSRFC</sequence>
<keyword evidence="1" id="KW-0472">Membrane</keyword>